<protein>
    <submittedName>
        <fullName evidence="1">Uncharacterized protein</fullName>
    </submittedName>
</protein>
<keyword evidence="2" id="KW-1185">Reference proteome</keyword>
<dbReference type="Proteomes" id="UP000239872">
    <property type="component" value="Unassembled WGS sequence"/>
</dbReference>
<gene>
    <name evidence="1" type="ORF">CJD36_019980</name>
</gene>
<dbReference type="EMBL" id="PPSL01000006">
    <property type="protein sequence ID" value="PQJ09520.1"/>
    <property type="molecule type" value="Genomic_DNA"/>
</dbReference>
<organism evidence="1 2">
    <name type="scientific">Flavipsychrobacter stenotrophus</name>
    <dbReference type="NCBI Taxonomy" id="2077091"/>
    <lineage>
        <taxon>Bacteria</taxon>
        <taxon>Pseudomonadati</taxon>
        <taxon>Bacteroidota</taxon>
        <taxon>Chitinophagia</taxon>
        <taxon>Chitinophagales</taxon>
        <taxon>Chitinophagaceae</taxon>
        <taxon>Flavipsychrobacter</taxon>
    </lineage>
</organism>
<dbReference type="AlphaFoldDB" id="A0A2S7SRI2"/>
<proteinExistence type="predicted"/>
<reference evidence="1 2" key="1">
    <citation type="submission" date="2018-01" db="EMBL/GenBank/DDBJ databases">
        <title>A novel member of the phylum Bacteroidetes isolated from glacier ice.</title>
        <authorList>
            <person name="Liu Q."/>
            <person name="Xin Y.-H."/>
        </authorList>
    </citation>
    <scope>NUCLEOTIDE SEQUENCE [LARGE SCALE GENOMIC DNA]</scope>
    <source>
        <strain evidence="1 2">RB1R16</strain>
    </source>
</reference>
<evidence type="ECO:0000313" key="1">
    <source>
        <dbReference type="EMBL" id="PQJ09520.1"/>
    </source>
</evidence>
<name>A0A2S7SRI2_9BACT</name>
<evidence type="ECO:0000313" key="2">
    <source>
        <dbReference type="Proteomes" id="UP000239872"/>
    </source>
</evidence>
<sequence length="97" mass="11166">MKTFSELNIKSEREHFTGDKVKIGKVLNKQIVVHDYKIQNSKYTDKCLHLQIEVNNSKHVVFTGSKHLIDVIQKVSKDNFPISTTIVENDDGSFQFT</sequence>
<dbReference type="RefSeq" id="WP_105040970.1">
    <property type="nucleotide sequence ID" value="NZ_PPSL01000006.1"/>
</dbReference>
<accession>A0A2S7SRI2</accession>
<dbReference type="OrthoDB" id="1366256at2"/>
<comment type="caution">
    <text evidence="1">The sequence shown here is derived from an EMBL/GenBank/DDBJ whole genome shotgun (WGS) entry which is preliminary data.</text>
</comment>